<comment type="caution">
    <text evidence="2">The sequence shown here is derived from an EMBL/GenBank/DDBJ whole genome shotgun (WGS) entry which is preliminary data.</text>
</comment>
<dbReference type="SUPFAM" id="SSF53335">
    <property type="entry name" value="S-adenosyl-L-methionine-dependent methyltransferases"/>
    <property type="match status" value="1"/>
</dbReference>
<dbReference type="Proteomes" id="UP001516023">
    <property type="component" value="Unassembled WGS sequence"/>
</dbReference>
<name>A0ABD3PD00_9STRA</name>
<sequence length="448" mass="51478">MSGTDSDEAEWEMEEEEINDDESDAQYARRLQLLENAKAAAEDNPDIIPFDKGYEVCCFVCRCRECDEVSGDEERKLEVLPSGKSWNVRLHRKCCSTIKKIDVDDSEYVVTSYGLALTNPSFKKRRVETAAVTFDDLRRAKDQADRLRVKVLGDESYHDPVSHRFTDERYTAICQNFEKVKNNQPKIAINVLSIFSGIGSDLLVLKRLSIAINNCVVVEHDPFARVVCEANHKKDVECYHPISTFEELEDDLETVMIEKGRGPPCVEFSGANANREGVQSVKGGYMLRFARLDDKRMIKVKVNKTSRSNPPLIIDHYSVADRESLLGYPVGYLENVLFQIFEKLEKAFLAEDWFKEALECGWDIEEIQNFSGRCYRFEFNGQGLSLKVGTMDKNRRGDPLYYLNCEQYCKRLLGNGFSIPVVEHLLCPLKDLFLRKTYNDASYKFVWE</sequence>
<gene>
    <name evidence="2" type="ORF">HJC23_008114</name>
</gene>
<evidence type="ECO:0000256" key="1">
    <source>
        <dbReference type="SAM" id="MobiDB-lite"/>
    </source>
</evidence>
<organism evidence="2 3">
    <name type="scientific">Cyclotella cryptica</name>
    <dbReference type="NCBI Taxonomy" id="29204"/>
    <lineage>
        <taxon>Eukaryota</taxon>
        <taxon>Sar</taxon>
        <taxon>Stramenopiles</taxon>
        <taxon>Ochrophyta</taxon>
        <taxon>Bacillariophyta</taxon>
        <taxon>Coscinodiscophyceae</taxon>
        <taxon>Thalassiosirophycidae</taxon>
        <taxon>Stephanodiscales</taxon>
        <taxon>Stephanodiscaceae</taxon>
        <taxon>Cyclotella</taxon>
    </lineage>
</organism>
<accession>A0ABD3PD00</accession>
<protein>
    <recommendedName>
        <fullName evidence="4">tRNA (guanine(26)-N(2))-dimethyltransferase</fullName>
    </recommendedName>
</protein>
<feature type="region of interest" description="Disordered" evidence="1">
    <location>
        <begin position="1"/>
        <end position="25"/>
    </location>
</feature>
<dbReference type="InterPro" id="IPR029063">
    <property type="entry name" value="SAM-dependent_MTases_sf"/>
</dbReference>
<dbReference type="Gene3D" id="3.40.50.150">
    <property type="entry name" value="Vaccinia Virus protein VP39"/>
    <property type="match status" value="1"/>
</dbReference>
<evidence type="ECO:0008006" key="4">
    <source>
        <dbReference type="Google" id="ProtNLM"/>
    </source>
</evidence>
<proteinExistence type="predicted"/>
<feature type="compositionally biased region" description="Acidic residues" evidence="1">
    <location>
        <begin position="1"/>
        <end position="24"/>
    </location>
</feature>
<reference evidence="2 3" key="1">
    <citation type="journal article" date="2020" name="G3 (Bethesda)">
        <title>Improved Reference Genome for Cyclotella cryptica CCMP332, a Model for Cell Wall Morphogenesis, Salinity Adaptation, and Lipid Production in Diatoms (Bacillariophyta).</title>
        <authorList>
            <person name="Roberts W.R."/>
            <person name="Downey K.M."/>
            <person name="Ruck E.C."/>
            <person name="Traller J.C."/>
            <person name="Alverson A.J."/>
        </authorList>
    </citation>
    <scope>NUCLEOTIDE SEQUENCE [LARGE SCALE GENOMIC DNA]</scope>
    <source>
        <strain evidence="2 3">CCMP332</strain>
    </source>
</reference>
<evidence type="ECO:0000313" key="3">
    <source>
        <dbReference type="Proteomes" id="UP001516023"/>
    </source>
</evidence>
<dbReference type="EMBL" id="JABMIG020000206">
    <property type="protein sequence ID" value="KAL3785919.1"/>
    <property type="molecule type" value="Genomic_DNA"/>
</dbReference>
<keyword evidence="3" id="KW-1185">Reference proteome</keyword>
<dbReference type="AlphaFoldDB" id="A0ABD3PD00"/>
<evidence type="ECO:0000313" key="2">
    <source>
        <dbReference type="EMBL" id="KAL3785919.1"/>
    </source>
</evidence>